<accession>A0A7M1B5Z2</accession>
<dbReference type="InterPro" id="IPR016181">
    <property type="entry name" value="Acyl_CoA_acyltransferase"/>
</dbReference>
<dbReference type="SUPFAM" id="SSF55729">
    <property type="entry name" value="Acyl-CoA N-acyltransferases (Nat)"/>
    <property type="match status" value="1"/>
</dbReference>
<proteinExistence type="predicted"/>
<dbReference type="Gene3D" id="3.40.630.30">
    <property type="match status" value="1"/>
</dbReference>
<protein>
    <submittedName>
        <fullName evidence="1">Acyl-CoA acyltransferase</fullName>
    </submittedName>
</protein>
<dbReference type="Proteomes" id="UP000593580">
    <property type="component" value="Chromosome"/>
</dbReference>
<keyword evidence="1" id="KW-0808">Transferase</keyword>
<evidence type="ECO:0000313" key="1">
    <source>
        <dbReference type="EMBL" id="QOP45080.1"/>
    </source>
</evidence>
<dbReference type="AlphaFoldDB" id="A0A7M1B5Z2"/>
<dbReference type="RefSeq" id="WP_193111325.1">
    <property type="nucleotide sequence ID" value="NZ_CP041406.1"/>
</dbReference>
<reference evidence="1 2" key="1">
    <citation type="submission" date="2019-07" db="EMBL/GenBank/DDBJ databases">
        <title>Sulfurimonas paralvinellae sp. nov., a novel mesophilic, hydrogen- and sulfur-oxidizing chemolithoautotroph within the Epsilonproteo- bacteria isolated from a deep-sea hydrothermal vent polychaete nest, reclassification of Thiomicrospira denitrificans as Sulfurimonas denitrificans comb. nov. and emended description of the genus Sulfurimonas.</title>
        <authorList>
            <person name="Wang S."/>
            <person name="Jiang L."/>
            <person name="Shao Z."/>
        </authorList>
    </citation>
    <scope>NUCLEOTIDE SEQUENCE [LARGE SCALE GENOMIC DNA]</scope>
    <source>
        <strain evidence="1 2">GO25</strain>
    </source>
</reference>
<name>A0A7M1B5Z2_9BACT</name>
<keyword evidence="1" id="KW-0012">Acyltransferase</keyword>
<gene>
    <name evidence="1" type="ORF">FM071_01720</name>
</gene>
<dbReference type="GO" id="GO:0016746">
    <property type="term" value="F:acyltransferase activity"/>
    <property type="evidence" value="ECO:0007669"/>
    <property type="project" value="UniProtKB-KW"/>
</dbReference>
<dbReference type="KEGG" id="spal:FM071_01720"/>
<organism evidence="1 2">
    <name type="scientific">Sulfurimonas paralvinellae</name>
    <dbReference type="NCBI Taxonomy" id="317658"/>
    <lineage>
        <taxon>Bacteria</taxon>
        <taxon>Pseudomonadati</taxon>
        <taxon>Campylobacterota</taxon>
        <taxon>Epsilonproteobacteria</taxon>
        <taxon>Campylobacterales</taxon>
        <taxon>Sulfurimonadaceae</taxon>
        <taxon>Sulfurimonas</taxon>
    </lineage>
</organism>
<dbReference type="EMBL" id="CP041406">
    <property type="protein sequence ID" value="QOP45080.1"/>
    <property type="molecule type" value="Genomic_DNA"/>
</dbReference>
<evidence type="ECO:0000313" key="2">
    <source>
        <dbReference type="Proteomes" id="UP000593580"/>
    </source>
</evidence>
<sequence length="207" mass="23323">MSIKIRQAKVEDAPFLAQMMLQSSRAGKKVGLFDLIFETNDDKELLRKLEQLAQTEAKSHCNYRNFLIAEMDGQSVGTLCSYEPRKATKEVFIAALQEIGCSETLENTLEVFYGCKLDVSRTALMFDFMEELEGFLDVGVLKALMHKSLLSARLKGYSIAQTIIEIGSLEAELLYEKLGFSVIDEKECESYKEIFGRSGLKLLSISF</sequence>
<keyword evidence="2" id="KW-1185">Reference proteome</keyword>